<evidence type="ECO:0000313" key="2">
    <source>
        <dbReference type="Proteomes" id="UP001206788"/>
    </source>
</evidence>
<comment type="caution">
    <text evidence="1">The sequence shown here is derived from an EMBL/GenBank/DDBJ whole genome shotgun (WGS) entry which is preliminary data.</text>
</comment>
<name>A0ABT2G396_9BACT</name>
<dbReference type="RefSeq" id="WP_259413406.1">
    <property type="nucleotide sequence ID" value="NZ_JANWGH010000001.1"/>
</dbReference>
<keyword evidence="2" id="KW-1185">Reference proteome</keyword>
<protein>
    <submittedName>
        <fullName evidence="1">DUF748 domain-containing protein</fullName>
    </submittedName>
</protein>
<sequence length="543" mass="61600">MKRILFGLGIFLILLVGAGFYISSNISERIQAEINKNPDRSYDLNFEEIHVSLLRQRVQLDKITIVPLKEDESSSIRGSLEKILLKDFHIWDYFSSKELVIGDVILYDPVFQLTLKDQQSQGKKGSHAFQSIFEDIVRRGEIENFQVINGKADLFNGEEELVRIGGFTDLEVSASGLKTDRRILTHIVPFELDEIKTSLKNLELDLRDEKKLRIGAMSFDLLEQSIQVENVSLHYADDLIDVSNRLVHQEDLLNFDLKSLKLEGIDANSDLYGQWSAIAKKLTLDSLVFVDLRNKNKSRPVESTKKLFAGLMASIPFPVDLDTVLIQNSRLDYLEVGSGKESPGLIRFDNLNARIEGFVTVDSLRKQKEMKVFLQSDFMGHTPLNAEIRVPYDKEAFWLNLTLSPLALNKLSEVTEPLAGVKINSGQLHKFELQMQANEYVAQNTLTFDYEDFHIEVEKKGESGGANKMATFAGNIALRTSNLPEAKSYRKASYQSTRNVYRGPFNFIWETCKAGVSEIMPSGVARIFLKSPEEKNSKKNSRK</sequence>
<dbReference type="Proteomes" id="UP001206788">
    <property type="component" value="Unassembled WGS sequence"/>
</dbReference>
<organism evidence="1 2">
    <name type="scientific">Algoriphagus limi</name>
    <dbReference type="NCBI Taxonomy" id="2975273"/>
    <lineage>
        <taxon>Bacteria</taxon>
        <taxon>Pseudomonadati</taxon>
        <taxon>Bacteroidota</taxon>
        <taxon>Cytophagia</taxon>
        <taxon>Cytophagales</taxon>
        <taxon>Cyclobacteriaceae</taxon>
        <taxon>Algoriphagus</taxon>
    </lineage>
</organism>
<evidence type="ECO:0000313" key="1">
    <source>
        <dbReference type="EMBL" id="MCS5489733.1"/>
    </source>
</evidence>
<accession>A0ABT2G396</accession>
<gene>
    <name evidence="1" type="ORF">NY014_04790</name>
</gene>
<proteinExistence type="predicted"/>
<reference evidence="1 2" key="1">
    <citation type="submission" date="2022-08" db="EMBL/GenBank/DDBJ databases">
        <title>Algoriphagus sp. CAU 1643 isolated from mud.</title>
        <authorList>
            <person name="Kim W."/>
        </authorList>
    </citation>
    <scope>NUCLEOTIDE SEQUENCE [LARGE SCALE GENOMIC DNA]</scope>
    <source>
        <strain evidence="1 2">CAU 1643</strain>
    </source>
</reference>
<dbReference type="EMBL" id="JANWGH010000001">
    <property type="protein sequence ID" value="MCS5489733.1"/>
    <property type="molecule type" value="Genomic_DNA"/>
</dbReference>